<dbReference type="OrthoDB" id="4062651at2759"/>
<dbReference type="InterPro" id="IPR008271">
    <property type="entry name" value="Ser/Thr_kinase_AS"/>
</dbReference>
<evidence type="ECO:0000313" key="12">
    <source>
        <dbReference type="WBParaSite" id="TTAC_0000735801-mRNA-1"/>
    </source>
</evidence>
<keyword evidence="11" id="KW-1185">Reference proteome</keyword>
<organism evidence="12">
    <name type="scientific">Hydatigena taeniaeformis</name>
    <name type="common">Feline tapeworm</name>
    <name type="synonym">Taenia taeniaeformis</name>
    <dbReference type="NCBI Taxonomy" id="6205"/>
    <lineage>
        <taxon>Eukaryota</taxon>
        <taxon>Metazoa</taxon>
        <taxon>Spiralia</taxon>
        <taxon>Lophotrochozoa</taxon>
        <taxon>Platyhelminthes</taxon>
        <taxon>Cestoda</taxon>
        <taxon>Eucestoda</taxon>
        <taxon>Cyclophyllidea</taxon>
        <taxon>Taeniidae</taxon>
        <taxon>Hydatigera</taxon>
    </lineage>
</organism>
<dbReference type="PROSITE" id="PS00107">
    <property type="entry name" value="PROTEIN_KINASE_ATP"/>
    <property type="match status" value="1"/>
</dbReference>
<keyword evidence="3" id="KW-0808">Transferase</keyword>
<evidence type="ECO:0000256" key="8">
    <source>
        <dbReference type="RuleBase" id="RU000304"/>
    </source>
</evidence>
<evidence type="ECO:0000256" key="4">
    <source>
        <dbReference type="ARBA" id="ARBA00022741"/>
    </source>
</evidence>
<evidence type="ECO:0000256" key="5">
    <source>
        <dbReference type="ARBA" id="ARBA00022777"/>
    </source>
</evidence>
<name>A0A0R3X265_HYDTA</name>
<dbReference type="PROSITE" id="PS00108">
    <property type="entry name" value="PROTEIN_KINASE_ST"/>
    <property type="match status" value="1"/>
</dbReference>
<dbReference type="EMBL" id="UYWX01020364">
    <property type="protein sequence ID" value="VDM31709.1"/>
    <property type="molecule type" value="Genomic_DNA"/>
</dbReference>
<dbReference type="Gene3D" id="1.10.510.10">
    <property type="entry name" value="Transferase(Phosphotransferase) domain 1"/>
    <property type="match status" value="1"/>
</dbReference>
<feature type="domain" description="Protein kinase" evidence="9">
    <location>
        <begin position="6"/>
        <end position="255"/>
    </location>
</feature>
<proteinExistence type="inferred from homology"/>
<sequence length="402" mass="45341">MGLERFSVSRFIGRGCYSMVYEVISANEGDKGKSYALKRIFLQNPSAVICAIREHHILVRLALEDHQSPFLPTLFYSFRIHGSPILVLRRGSGYDLFDLMSKYGCLSEVDARFYASEIVCGLEHLHAMQIVHLDLKPENVLLSHSGHVLITDFDRSYDATRKQEPPNHDDFCGTPLFMAPEIAKGIEITTKADVWSLAILMADIVSGVKRVRADRWKIRNFRNLSKPLQSFFNACLKTNHKERPDISGVKSLRFYKHVNWDEVCSCSIKPPFDPSELGSSVSHNKCNIDPDDSLLLESAYGKCMPSMKKGFRFILDAEGVRHLATSPPNIRALEEAGLTFEKIEELFADFDFLNPVLRLDGAVDVSQAAIDAGRLFLDVEEIEAHKPSEPIARRSRFFSVGD</sequence>
<dbReference type="PROSITE" id="PS50011">
    <property type="entry name" value="PROTEIN_KINASE_DOM"/>
    <property type="match status" value="1"/>
</dbReference>
<evidence type="ECO:0000256" key="6">
    <source>
        <dbReference type="ARBA" id="ARBA00022840"/>
    </source>
</evidence>
<keyword evidence="5" id="KW-0418">Kinase</keyword>
<gene>
    <name evidence="10" type="ORF">TTAC_LOCUS7343</name>
</gene>
<dbReference type="GO" id="GO:0004674">
    <property type="term" value="F:protein serine/threonine kinase activity"/>
    <property type="evidence" value="ECO:0007669"/>
    <property type="project" value="UniProtKB-KW"/>
</dbReference>
<dbReference type="InterPro" id="IPR011009">
    <property type="entry name" value="Kinase-like_dom_sf"/>
</dbReference>
<evidence type="ECO:0000259" key="9">
    <source>
        <dbReference type="PROSITE" id="PS50011"/>
    </source>
</evidence>
<comment type="similarity">
    <text evidence="8">Belongs to the protein kinase superfamily.</text>
</comment>
<dbReference type="WBParaSite" id="TTAC_0000735801-mRNA-1">
    <property type="protein sequence ID" value="TTAC_0000735801-mRNA-1"/>
    <property type="gene ID" value="TTAC_0000735801"/>
</dbReference>
<evidence type="ECO:0000256" key="3">
    <source>
        <dbReference type="ARBA" id="ARBA00022679"/>
    </source>
</evidence>
<reference evidence="12" key="1">
    <citation type="submission" date="2017-02" db="UniProtKB">
        <authorList>
            <consortium name="WormBaseParasite"/>
        </authorList>
    </citation>
    <scope>IDENTIFICATION</scope>
</reference>
<accession>A0A0R3X265</accession>
<feature type="binding site" evidence="7">
    <location>
        <position position="38"/>
    </location>
    <ligand>
        <name>ATP</name>
        <dbReference type="ChEBI" id="CHEBI:30616"/>
    </ligand>
</feature>
<dbReference type="GO" id="GO:0005524">
    <property type="term" value="F:ATP binding"/>
    <property type="evidence" value="ECO:0007669"/>
    <property type="project" value="UniProtKB-UniRule"/>
</dbReference>
<dbReference type="AlphaFoldDB" id="A0A0R3X265"/>
<dbReference type="InterPro" id="IPR000719">
    <property type="entry name" value="Prot_kinase_dom"/>
</dbReference>
<evidence type="ECO:0000256" key="2">
    <source>
        <dbReference type="ARBA" id="ARBA00022553"/>
    </source>
</evidence>
<evidence type="ECO:0000313" key="10">
    <source>
        <dbReference type="EMBL" id="VDM31709.1"/>
    </source>
</evidence>
<keyword evidence="6 7" id="KW-0067">ATP-binding</keyword>
<reference evidence="10 11" key="2">
    <citation type="submission" date="2018-11" db="EMBL/GenBank/DDBJ databases">
        <authorList>
            <consortium name="Pathogen Informatics"/>
        </authorList>
    </citation>
    <scope>NUCLEOTIDE SEQUENCE [LARGE SCALE GENOMIC DNA]</scope>
</reference>
<dbReference type="STRING" id="6205.A0A0R3X265"/>
<dbReference type="Gene3D" id="3.30.200.20">
    <property type="entry name" value="Phosphorylase Kinase, domain 1"/>
    <property type="match status" value="1"/>
</dbReference>
<dbReference type="SUPFAM" id="SSF56112">
    <property type="entry name" value="Protein kinase-like (PK-like)"/>
    <property type="match status" value="1"/>
</dbReference>
<evidence type="ECO:0000313" key="11">
    <source>
        <dbReference type="Proteomes" id="UP000274429"/>
    </source>
</evidence>
<evidence type="ECO:0000256" key="7">
    <source>
        <dbReference type="PROSITE-ProRule" id="PRU10141"/>
    </source>
</evidence>
<dbReference type="PANTHER" id="PTHR24351">
    <property type="entry name" value="RIBOSOMAL PROTEIN S6 KINASE"/>
    <property type="match status" value="1"/>
</dbReference>
<dbReference type="Proteomes" id="UP000274429">
    <property type="component" value="Unassembled WGS sequence"/>
</dbReference>
<keyword evidence="4 7" id="KW-0547">Nucleotide-binding</keyword>
<keyword evidence="1 8" id="KW-0723">Serine/threonine-protein kinase</keyword>
<protein>
    <submittedName>
        <fullName evidence="12">Protein kinase domain-containing protein</fullName>
    </submittedName>
</protein>
<dbReference type="Pfam" id="PF00069">
    <property type="entry name" value="Pkinase"/>
    <property type="match status" value="1"/>
</dbReference>
<evidence type="ECO:0000256" key="1">
    <source>
        <dbReference type="ARBA" id="ARBA00022527"/>
    </source>
</evidence>
<keyword evidence="2" id="KW-0597">Phosphoprotein</keyword>
<dbReference type="SMART" id="SM00220">
    <property type="entry name" value="S_TKc"/>
    <property type="match status" value="1"/>
</dbReference>
<dbReference type="InterPro" id="IPR017441">
    <property type="entry name" value="Protein_kinase_ATP_BS"/>
</dbReference>